<proteinExistence type="predicted"/>
<evidence type="ECO:0000313" key="2">
    <source>
        <dbReference type="Proteomes" id="UP000005408"/>
    </source>
</evidence>
<organism evidence="1 2">
    <name type="scientific">Magallana gigas</name>
    <name type="common">Pacific oyster</name>
    <name type="synonym">Crassostrea gigas</name>
    <dbReference type="NCBI Taxonomy" id="29159"/>
    <lineage>
        <taxon>Eukaryota</taxon>
        <taxon>Metazoa</taxon>
        <taxon>Spiralia</taxon>
        <taxon>Lophotrochozoa</taxon>
        <taxon>Mollusca</taxon>
        <taxon>Bivalvia</taxon>
        <taxon>Autobranchia</taxon>
        <taxon>Pteriomorphia</taxon>
        <taxon>Ostreida</taxon>
        <taxon>Ostreoidea</taxon>
        <taxon>Ostreidae</taxon>
        <taxon>Magallana</taxon>
    </lineage>
</organism>
<keyword evidence="2" id="KW-1185">Reference proteome</keyword>
<dbReference type="Proteomes" id="UP000005408">
    <property type="component" value="Unassembled WGS sequence"/>
</dbReference>
<name>A0A8W8MHD5_MAGGI</name>
<accession>A0A8W8MHD5</accession>
<protein>
    <submittedName>
        <fullName evidence="1">Uncharacterized protein</fullName>
    </submittedName>
</protein>
<reference evidence="1" key="1">
    <citation type="submission" date="2022-08" db="UniProtKB">
        <authorList>
            <consortium name="EnsemblMetazoa"/>
        </authorList>
    </citation>
    <scope>IDENTIFICATION</scope>
    <source>
        <strain evidence="1">05x7-T-G4-1.051#20</strain>
    </source>
</reference>
<dbReference type="EnsemblMetazoa" id="G33021.3">
    <property type="protein sequence ID" value="G33021.3:cds"/>
    <property type="gene ID" value="G33021"/>
</dbReference>
<evidence type="ECO:0000313" key="1">
    <source>
        <dbReference type="EnsemblMetazoa" id="G33021.3:cds"/>
    </source>
</evidence>
<dbReference type="AlphaFoldDB" id="A0A8W8MHD5"/>
<sequence length="274" mass="30505">MAAPSDNTCCRLCHGVLPKKQRRTIFAETFGVFNQLLEIAKRRAWLSGKENRAKIQLFSLSKIKVVFRGKKESVKSKVIPAGVYQDIIRGMSRGESHQRISQLLYISSLKENSCNSVLKDLKKKLSKLSLTKTGSCLRRTSSDDLATVNFETWNLEFQLFSPVLFKIISGVFDDQKSVAVAVISAIIQKQKNMHMSAFHHAVSQALENGGATDECINLLNKLGLCVSSSAAAKKKTDFIARQTDHIQKLVISEKIALEQNTDSLPAVLQGFIYK</sequence>